<dbReference type="AlphaFoldDB" id="A0A2M8PGR4"/>
<reference evidence="1 2" key="1">
    <citation type="submission" date="2017-11" db="EMBL/GenBank/DDBJ databases">
        <title>Evolution of Phototrophy in the Chloroflexi Phylum Driven by Horizontal Gene Transfer.</title>
        <authorList>
            <person name="Ward L.M."/>
            <person name="Hemp J."/>
            <person name="Shih P.M."/>
            <person name="Mcglynn S.E."/>
            <person name="Fischer W."/>
        </authorList>
    </citation>
    <scope>NUCLEOTIDE SEQUENCE [LARGE SCALE GENOMIC DNA]</scope>
    <source>
        <strain evidence="1">JP3_13</strain>
    </source>
</reference>
<dbReference type="Proteomes" id="UP000229681">
    <property type="component" value="Unassembled WGS sequence"/>
</dbReference>
<comment type="caution">
    <text evidence="1">The sequence shown here is derived from an EMBL/GenBank/DDBJ whole genome shotgun (WGS) entry which is preliminary data.</text>
</comment>
<dbReference type="SUPFAM" id="SSF102712">
    <property type="entry name" value="JAB1/MPN domain"/>
    <property type="match status" value="1"/>
</dbReference>
<dbReference type="Gene3D" id="3.40.140.10">
    <property type="entry name" value="Cytidine Deaminase, domain 2"/>
    <property type="match status" value="1"/>
</dbReference>
<proteinExistence type="predicted"/>
<sequence length="381" mass="43575">MKYLTLHIVSNEGELLYAKDVDVVNLCETFIRSLVSELVQKGIIQSGEHYRARLMPRYGSTMRQQGQMMALSTILPDQGTWISLHYEPNTRSDQPITYFTLELHVIERNLIIQYDFLPHEIGSDFIAYGVEQALLSLGVLYNGQLYRARFYAKDDNAPQFDKEYLPTLEQKAASLIEFLSDEPEVPSFSFRDPNAYPSVLMVGQGQPQPDDIRIFVRRSTYDALLQAARASDQVEVGGILVGNVYRPTDSGRLIVEVSDFIVSEGLVASQTELRYTFESWQSHQVQLRERFPGKRVVGWYHTHVVTMPLSGQSTTSESEEAQGTTMFFSQHDVFLHSKFFADEWYVAMVLDPWGKSIFFQWKNGQIVPCYVYHLYADIGVA</sequence>
<name>A0A2M8PGR4_9CHLR</name>
<organism evidence="1 2">
    <name type="scientific">Candidatus Thermofonsia Clade 1 bacterium</name>
    <dbReference type="NCBI Taxonomy" id="2364210"/>
    <lineage>
        <taxon>Bacteria</taxon>
        <taxon>Bacillati</taxon>
        <taxon>Chloroflexota</taxon>
        <taxon>Candidatus Thermofontia</taxon>
        <taxon>Candidatus Thermofonsia Clade 1</taxon>
    </lineage>
</organism>
<protein>
    <submittedName>
        <fullName evidence="1">Uncharacterized protein</fullName>
    </submittedName>
</protein>
<evidence type="ECO:0000313" key="1">
    <source>
        <dbReference type="EMBL" id="PJF36742.1"/>
    </source>
</evidence>
<evidence type="ECO:0000313" key="2">
    <source>
        <dbReference type="Proteomes" id="UP000229681"/>
    </source>
</evidence>
<accession>A0A2M8PGR4</accession>
<gene>
    <name evidence="1" type="ORF">CUN49_03805</name>
</gene>
<dbReference type="EMBL" id="PGTM01000033">
    <property type="protein sequence ID" value="PJF36742.1"/>
    <property type="molecule type" value="Genomic_DNA"/>
</dbReference>